<evidence type="ECO:0000313" key="1">
    <source>
        <dbReference type="EMBL" id="CEM48973.1"/>
    </source>
</evidence>
<sequence length="89" mass="9895">MVEASVKIVLRDGEESVSCPRRLLVKHSDYFKAMLESGHFREGNDSSDGAVVTIWEASLRPETLGCLPVLLSAAETPTFSRDYFDLLFS</sequence>
<name>A0A0G4HWV3_9ALVE</name>
<dbReference type="AlphaFoldDB" id="A0A0G4HWV3"/>
<evidence type="ECO:0008006" key="2">
    <source>
        <dbReference type="Google" id="ProtNLM"/>
    </source>
</evidence>
<accession>A0A0G4HWV3</accession>
<dbReference type="VEuPathDB" id="CryptoDB:Cvel_1454"/>
<proteinExistence type="predicted"/>
<protein>
    <recommendedName>
        <fullName evidence="2">BTB domain-containing protein</fullName>
    </recommendedName>
</protein>
<gene>
    <name evidence="1" type="ORF">Cvel_1454</name>
</gene>
<reference evidence="1" key="1">
    <citation type="submission" date="2014-11" db="EMBL/GenBank/DDBJ databases">
        <authorList>
            <person name="Otto D Thomas"/>
            <person name="Naeem Raeece"/>
        </authorList>
    </citation>
    <scope>NUCLEOTIDE SEQUENCE</scope>
</reference>
<dbReference type="EMBL" id="CDMZ01004201">
    <property type="protein sequence ID" value="CEM48973.1"/>
    <property type="molecule type" value="Genomic_DNA"/>
</dbReference>
<organism evidence="1">
    <name type="scientific">Chromera velia CCMP2878</name>
    <dbReference type="NCBI Taxonomy" id="1169474"/>
    <lineage>
        <taxon>Eukaryota</taxon>
        <taxon>Sar</taxon>
        <taxon>Alveolata</taxon>
        <taxon>Colpodellida</taxon>
        <taxon>Chromeraceae</taxon>
        <taxon>Chromera</taxon>
    </lineage>
</organism>